<dbReference type="Pfam" id="PF01797">
    <property type="entry name" value="Y1_Tnp"/>
    <property type="match status" value="1"/>
</dbReference>
<dbReference type="RefSeq" id="WP_307330552.1">
    <property type="nucleotide sequence ID" value="NZ_JAUSUG010000024.1"/>
</dbReference>
<dbReference type="Gene3D" id="3.30.70.1290">
    <property type="entry name" value="Transposase IS200-like"/>
    <property type="match status" value="1"/>
</dbReference>
<keyword evidence="3" id="KW-1185">Reference proteome</keyword>
<gene>
    <name evidence="2" type="ORF">J2S74_004659</name>
</gene>
<sequence length="182" mass="21877">MSKKRIWTPGQQYHILNRGIRKESLFYEPQDCQFFLNLVERTHSKYPFQLTSFCLMNNHYHLQISSNGTEISKIIMYDINKLYARYFNNKYNYRGPVFEGRFTSKPVKDKRGILHLSKYIHFNPVEAKIVKNPEIYLWSSMMYYQPNVQTNIPPYMDLSPVINQFKGSNNQNKVKYIEWCSY</sequence>
<evidence type="ECO:0000313" key="3">
    <source>
        <dbReference type="Proteomes" id="UP001230005"/>
    </source>
</evidence>
<evidence type="ECO:0000259" key="1">
    <source>
        <dbReference type="SMART" id="SM01321"/>
    </source>
</evidence>
<accession>A0ABU0A2M2</accession>
<protein>
    <submittedName>
        <fullName evidence="2">REP element-mobilizing transposase RayT</fullName>
    </submittedName>
</protein>
<dbReference type="SUPFAM" id="SSF143422">
    <property type="entry name" value="Transposase IS200-like"/>
    <property type="match status" value="1"/>
</dbReference>
<evidence type="ECO:0000313" key="2">
    <source>
        <dbReference type="EMBL" id="MDQ0257201.1"/>
    </source>
</evidence>
<dbReference type="SMART" id="SM01321">
    <property type="entry name" value="Y1_Tnp"/>
    <property type="match status" value="1"/>
</dbReference>
<reference evidence="2 3" key="1">
    <citation type="submission" date="2023-07" db="EMBL/GenBank/DDBJ databases">
        <title>Genomic Encyclopedia of Type Strains, Phase IV (KMG-IV): sequencing the most valuable type-strain genomes for metagenomic binning, comparative biology and taxonomic classification.</title>
        <authorList>
            <person name="Goeker M."/>
        </authorList>
    </citation>
    <scope>NUCLEOTIDE SEQUENCE [LARGE SCALE GENOMIC DNA]</scope>
    <source>
        <strain evidence="2 3">DSM 9768</strain>
    </source>
</reference>
<dbReference type="PANTHER" id="PTHR34322">
    <property type="entry name" value="TRANSPOSASE, Y1_TNP DOMAIN-CONTAINING"/>
    <property type="match status" value="1"/>
</dbReference>
<name>A0ABU0A2M2_9BACI</name>
<dbReference type="Proteomes" id="UP001230005">
    <property type="component" value="Unassembled WGS sequence"/>
</dbReference>
<feature type="domain" description="Transposase IS200-like" evidence="1">
    <location>
        <begin position="8"/>
        <end position="123"/>
    </location>
</feature>
<dbReference type="EMBL" id="JAUSUG010000024">
    <property type="protein sequence ID" value="MDQ0257201.1"/>
    <property type="molecule type" value="Genomic_DNA"/>
</dbReference>
<dbReference type="InterPro" id="IPR002686">
    <property type="entry name" value="Transposase_17"/>
</dbReference>
<comment type="caution">
    <text evidence="2">The sequence shown here is derived from an EMBL/GenBank/DDBJ whole genome shotgun (WGS) entry which is preliminary data.</text>
</comment>
<proteinExistence type="predicted"/>
<dbReference type="InterPro" id="IPR036515">
    <property type="entry name" value="Transposase_17_sf"/>
</dbReference>
<dbReference type="PANTHER" id="PTHR34322:SF2">
    <property type="entry name" value="TRANSPOSASE IS200-LIKE DOMAIN-CONTAINING PROTEIN"/>
    <property type="match status" value="1"/>
</dbReference>
<organism evidence="2 3">
    <name type="scientific">Evansella vedderi</name>
    <dbReference type="NCBI Taxonomy" id="38282"/>
    <lineage>
        <taxon>Bacteria</taxon>
        <taxon>Bacillati</taxon>
        <taxon>Bacillota</taxon>
        <taxon>Bacilli</taxon>
        <taxon>Bacillales</taxon>
        <taxon>Bacillaceae</taxon>
        <taxon>Evansella</taxon>
    </lineage>
</organism>